<evidence type="ECO:0000313" key="1">
    <source>
        <dbReference type="EMBL" id="ERZ96701.1"/>
    </source>
</evidence>
<name>U9SNL5_RHIID</name>
<reference evidence="1" key="1">
    <citation type="submission" date="2013-07" db="EMBL/GenBank/DDBJ databases">
        <title>The genome of an arbuscular mycorrhizal fungus provides insights into the evolution of the oldest plant symbiosis.</title>
        <authorList>
            <consortium name="DOE Joint Genome Institute"/>
            <person name="Tisserant E."/>
            <person name="Malbreil M."/>
            <person name="Kuo A."/>
            <person name="Kohler A."/>
            <person name="Symeonidi A."/>
            <person name="Balestrini R."/>
            <person name="Charron P."/>
            <person name="Duensing N."/>
            <person name="Frei-dit-Frey N."/>
            <person name="Gianinazzi-Pearson V."/>
            <person name="Gilbert B."/>
            <person name="Handa Y."/>
            <person name="Hijri M."/>
            <person name="Kaul R."/>
            <person name="Kawaguchi M."/>
            <person name="Krajinski F."/>
            <person name="Lammers P."/>
            <person name="Lapierre D."/>
            <person name="Masclaux F.G."/>
            <person name="Murat C."/>
            <person name="Morin E."/>
            <person name="Ndikumana S."/>
            <person name="Pagni M."/>
            <person name="Petitpierre D."/>
            <person name="Requena N."/>
            <person name="Rosikiewicz P."/>
            <person name="Riley R."/>
            <person name="Saito K."/>
            <person name="San Clemente H."/>
            <person name="Shapiro H."/>
            <person name="van Tuinen D."/>
            <person name="Becard G."/>
            <person name="Bonfante P."/>
            <person name="Paszkowski U."/>
            <person name="Shachar-Hill Y."/>
            <person name="Young J.P."/>
            <person name="Sanders I.R."/>
            <person name="Henrissat B."/>
            <person name="Rensing S.A."/>
            <person name="Grigoriev I.V."/>
            <person name="Corradi N."/>
            <person name="Roux C."/>
            <person name="Martin F."/>
        </authorList>
    </citation>
    <scope>NUCLEOTIDE SEQUENCE</scope>
    <source>
        <strain evidence="1">DAOM 197198</strain>
    </source>
</reference>
<protein>
    <submittedName>
        <fullName evidence="1">Uncharacterized protein</fullName>
    </submittedName>
</protein>
<proteinExistence type="predicted"/>
<dbReference type="EMBL" id="KI300204">
    <property type="protein sequence ID" value="ERZ96701.1"/>
    <property type="molecule type" value="Genomic_DNA"/>
</dbReference>
<accession>U9SNL5</accession>
<dbReference type="AlphaFoldDB" id="U9SNL5"/>
<sequence>MDEQILGILGQNPCWNVTKFLHSLNIYILKLLDNLAQYSSLTNQSPMFKK</sequence>
<organism evidence="1">
    <name type="scientific">Rhizophagus irregularis (strain DAOM 181602 / DAOM 197198 / MUCL 43194)</name>
    <name type="common">Arbuscular mycorrhizal fungus</name>
    <name type="synonym">Glomus intraradices</name>
    <dbReference type="NCBI Taxonomy" id="747089"/>
    <lineage>
        <taxon>Eukaryota</taxon>
        <taxon>Fungi</taxon>
        <taxon>Fungi incertae sedis</taxon>
        <taxon>Mucoromycota</taxon>
        <taxon>Glomeromycotina</taxon>
        <taxon>Glomeromycetes</taxon>
        <taxon>Glomerales</taxon>
        <taxon>Glomeraceae</taxon>
        <taxon>Rhizophagus</taxon>
    </lineage>
</organism>
<gene>
    <name evidence="1" type="ORF">GLOINDRAFT_12329</name>
</gene>
<dbReference type="HOGENOM" id="CLU_3125799_0_0_1"/>